<dbReference type="GO" id="GO:0000976">
    <property type="term" value="F:transcription cis-regulatory region binding"/>
    <property type="evidence" value="ECO:0007669"/>
    <property type="project" value="TreeGrafter"/>
</dbReference>
<accession>A0AAN7GIF2</accession>
<dbReference type="Pfam" id="PF03106">
    <property type="entry name" value="WRKY"/>
    <property type="match status" value="1"/>
</dbReference>
<dbReference type="InterPro" id="IPR036576">
    <property type="entry name" value="WRKY_dom_sf"/>
</dbReference>
<dbReference type="Gene3D" id="2.20.25.80">
    <property type="entry name" value="WRKY domain"/>
    <property type="match status" value="1"/>
</dbReference>
<dbReference type="GO" id="GO:0005634">
    <property type="term" value="C:nucleus"/>
    <property type="evidence" value="ECO:0007669"/>
    <property type="project" value="UniProtKB-SubCell"/>
</dbReference>
<keyword evidence="5" id="KW-0539">Nucleus</keyword>
<comment type="caution">
    <text evidence="8">The sequence shown here is derived from an EMBL/GenBank/DDBJ whole genome shotgun (WGS) entry which is preliminary data.</text>
</comment>
<comment type="subcellular location">
    <subcellularLocation>
        <location evidence="1">Nucleus</location>
    </subcellularLocation>
</comment>
<name>A0AAN7GIF2_9MYRT</name>
<keyword evidence="3" id="KW-0238">DNA-binding</keyword>
<feature type="region of interest" description="Disordered" evidence="6">
    <location>
        <begin position="184"/>
        <end position="231"/>
    </location>
</feature>
<dbReference type="PANTHER" id="PTHR32096:SF80">
    <property type="entry name" value="WRKY TRANSCRIPTION FACTOR 27-RELATED"/>
    <property type="match status" value="1"/>
</dbReference>
<dbReference type="AlphaFoldDB" id="A0AAN7GIF2"/>
<protein>
    <recommendedName>
        <fullName evidence="7">WRKY domain-containing protein</fullName>
    </recommendedName>
</protein>
<dbReference type="InterPro" id="IPR003657">
    <property type="entry name" value="WRKY_dom"/>
</dbReference>
<dbReference type="SMART" id="SM00774">
    <property type="entry name" value="WRKY"/>
    <property type="match status" value="1"/>
</dbReference>
<evidence type="ECO:0000256" key="5">
    <source>
        <dbReference type="ARBA" id="ARBA00023242"/>
    </source>
</evidence>
<dbReference type="SUPFAM" id="SSF118290">
    <property type="entry name" value="WRKY DNA-binding domain"/>
    <property type="match status" value="1"/>
</dbReference>
<proteinExistence type="predicted"/>
<evidence type="ECO:0000313" key="9">
    <source>
        <dbReference type="Proteomes" id="UP001345219"/>
    </source>
</evidence>
<organism evidence="8 9">
    <name type="scientific">Trapa incisa</name>
    <dbReference type="NCBI Taxonomy" id="236973"/>
    <lineage>
        <taxon>Eukaryota</taxon>
        <taxon>Viridiplantae</taxon>
        <taxon>Streptophyta</taxon>
        <taxon>Embryophyta</taxon>
        <taxon>Tracheophyta</taxon>
        <taxon>Spermatophyta</taxon>
        <taxon>Magnoliopsida</taxon>
        <taxon>eudicotyledons</taxon>
        <taxon>Gunneridae</taxon>
        <taxon>Pentapetalae</taxon>
        <taxon>rosids</taxon>
        <taxon>malvids</taxon>
        <taxon>Myrtales</taxon>
        <taxon>Lythraceae</taxon>
        <taxon>Trapa</taxon>
    </lineage>
</organism>
<dbReference type="PANTHER" id="PTHR32096">
    <property type="entry name" value="WRKY TRANSCRIPTION FACTOR 30-RELATED-RELATED"/>
    <property type="match status" value="1"/>
</dbReference>
<evidence type="ECO:0000256" key="3">
    <source>
        <dbReference type="ARBA" id="ARBA00023125"/>
    </source>
</evidence>
<dbReference type="GO" id="GO:0003700">
    <property type="term" value="F:DNA-binding transcription factor activity"/>
    <property type="evidence" value="ECO:0007669"/>
    <property type="project" value="InterPro"/>
</dbReference>
<feature type="domain" description="WRKY" evidence="7">
    <location>
        <begin position="126"/>
        <end position="192"/>
    </location>
</feature>
<evidence type="ECO:0000256" key="4">
    <source>
        <dbReference type="ARBA" id="ARBA00023163"/>
    </source>
</evidence>
<gene>
    <name evidence="8" type="ORF">SAY87_000370</name>
</gene>
<dbReference type="Proteomes" id="UP001345219">
    <property type="component" value="Chromosome 1"/>
</dbReference>
<keyword evidence="4" id="KW-0804">Transcription</keyword>
<reference evidence="8 9" key="1">
    <citation type="journal article" date="2023" name="Hortic Res">
        <title>Pangenome of water caltrop reveals structural variations and asymmetric subgenome divergence after allopolyploidization.</title>
        <authorList>
            <person name="Zhang X."/>
            <person name="Chen Y."/>
            <person name="Wang L."/>
            <person name="Yuan Y."/>
            <person name="Fang M."/>
            <person name="Shi L."/>
            <person name="Lu R."/>
            <person name="Comes H.P."/>
            <person name="Ma Y."/>
            <person name="Chen Y."/>
            <person name="Huang G."/>
            <person name="Zhou Y."/>
            <person name="Zheng Z."/>
            <person name="Qiu Y."/>
        </authorList>
    </citation>
    <scope>NUCLEOTIDE SEQUENCE [LARGE SCALE GENOMIC DNA]</scope>
    <source>
        <tissue evidence="8">Roots</tissue>
    </source>
</reference>
<dbReference type="InterPro" id="IPR044810">
    <property type="entry name" value="WRKY_plant"/>
</dbReference>
<dbReference type="EMBL" id="JAXIOK010000023">
    <property type="protein sequence ID" value="KAK4742369.1"/>
    <property type="molecule type" value="Genomic_DNA"/>
</dbReference>
<evidence type="ECO:0000256" key="1">
    <source>
        <dbReference type="ARBA" id="ARBA00004123"/>
    </source>
</evidence>
<dbReference type="PROSITE" id="PS50811">
    <property type="entry name" value="WRKY"/>
    <property type="match status" value="1"/>
</dbReference>
<sequence length="231" mass="25832">MEGEEDSWGLAAVVRGCCSKGLTTAQASPFLDTAMASSLKNDPAHKRDGMSFTYPLESSAISDDLESIYKPFYPSFQGLHTGNQTCIMQMALSPVASALESAAPALTKYRRRKNQHCIRMVEHKAAEDLLWTDKWAWRKYGQKPIKGSLHQRSYYRCSTSRGCPARKKIEPSTYDPRVLIVSYSADHNHPQPTRRNSLSGSTRRRLHRSSQGLTSRPAIMITHPESNTGSK</sequence>
<keyword evidence="9" id="KW-1185">Reference proteome</keyword>
<evidence type="ECO:0000259" key="7">
    <source>
        <dbReference type="PROSITE" id="PS50811"/>
    </source>
</evidence>
<evidence type="ECO:0000256" key="2">
    <source>
        <dbReference type="ARBA" id="ARBA00023015"/>
    </source>
</evidence>
<evidence type="ECO:0000313" key="8">
    <source>
        <dbReference type="EMBL" id="KAK4742369.1"/>
    </source>
</evidence>
<feature type="compositionally biased region" description="Polar residues" evidence="6">
    <location>
        <begin position="190"/>
        <end position="201"/>
    </location>
</feature>
<evidence type="ECO:0000256" key="6">
    <source>
        <dbReference type="SAM" id="MobiDB-lite"/>
    </source>
</evidence>
<keyword evidence="2" id="KW-0805">Transcription regulation</keyword>